<dbReference type="STRING" id="1122192.SAMN02745673_03944"/>
<keyword evidence="3" id="KW-0813">Transport</keyword>
<dbReference type="GO" id="GO:0005886">
    <property type="term" value="C:plasma membrane"/>
    <property type="evidence" value="ECO:0007669"/>
    <property type="project" value="UniProtKB-SubCell"/>
</dbReference>
<dbReference type="Pfam" id="PF00892">
    <property type="entry name" value="EamA"/>
    <property type="match status" value="1"/>
</dbReference>
<sequence length="322" mass="35092">MNNSNTLKHVSEINRGALFGVGAYLLWGLVPLYWQLLVPSSSLEILAHRMVWSLAVVLAILLVRRHWRWMAEVVRSPRRLALIACAAFMISINWGLFIFTVNSGHTLQAALGYFINPLVSIALGVLVFSERLRRAQWAAVALGVVAVVVLAFDYGQPPWLALGMAFSFAAYGLVKKFVRLDGLESLTMETLVLFLPALGYVLALQFTGDAAFGHVSVAHTALMVGSGLVTAVPLLLFGFAAFRIPLSMVGLLQFIAPVLQFLLGWLVFGEEMPAGRWIGFAIVWAALVVFAVDMVRTTRRASRGRAAVAAEGRPERAATGRG</sequence>
<dbReference type="InterPro" id="IPR000620">
    <property type="entry name" value="EamA_dom"/>
</dbReference>
<evidence type="ECO:0000256" key="2">
    <source>
        <dbReference type="ARBA" id="ARBA00007362"/>
    </source>
</evidence>
<reference evidence="10 11" key="1">
    <citation type="submission" date="2017-02" db="EMBL/GenBank/DDBJ databases">
        <authorList>
            <person name="Peterson S.W."/>
        </authorList>
    </citation>
    <scope>NUCLEOTIDE SEQUENCE [LARGE SCALE GENOMIC DNA]</scope>
    <source>
        <strain evidence="10 11">DSM 45154</strain>
    </source>
</reference>
<evidence type="ECO:0000256" key="7">
    <source>
        <dbReference type="ARBA" id="ARBA00023136"/>
    </source>
</evidence>
<feature type="transmembrane region" description="Helical" evidence="8">
    <location>
        <begin position="158"/>
        <end position="174"/>
    </location>
</feature>
<feature type="transmembrane region" description="Helical" evidence="8">
    <location>
        <begin position="79"/>
        <end position="101"/>
    </location>
</feature>
<evidence type="ECO:0000256" key="5">
    <source>
        <dbReference type="ARBA" id="ARBA00022692"/>
    </source>
</evidence>
<keyword evidence="11" id="KW-1185">Reference proteome</keyword>
<accession>A0A1T4SSS4</accession>
<organism evidence="10 11">
    <name type="scientific">Marinactinospora thermotolerans DSM 45154</name>
    <dbReference type="NCBI Taxonomy" id="1122192"/>
    <lineage>
        <taxon>Bacteria</taxon>
        <taxon>Bacillati</taxon>
        <taxon>Actinomycetota</taxon>
        <taxon>Actinomycetes</taxon>
        <taxon>Streptosporangiales</taxon>
        <taxon>Nocardiopsidaceae</taxon>
        <taxon>Marinactinospora</taxon>
    </lineage>
</organism>
<feature type="transmembrane region" description="Helical" evidence="8">
    <location>
        <begin position="46"/>
        <end position="67"/>
    </location>
</feature>
<keyword evidence="7 8" id="KW-0472">Membrane</keyword>
<dbReference type="AlphaFoldDB" id="A0A1T4SSS4"/>
<dbReference type="PANTHER" id="PTHR22911">
    <property type="entry name" value="ACYL-MALONYL CONDENSING ENZYME-RELATED"/>
    <property type="match status" value="1"/>
</dbReference>
<evidence type="ECO:0000256" key="8">
    <source>
        <dbReference type="SAM" id="Phobius"/>
    </source>
</evidence>
<feature type="transmembrane region" description="Helical" evidence="8">
    <location>
        <begin position="186"/>
        <end position="206"/>
    </location>
</feature>
<evidence type="ECO:0000313" key="10">
    <source>
        <dbReference type="EMBL" id="SKA31360.1"/>
    </source>
</evidence>
<feature type="domain" description="EamA" evidence="9">
    <location>
        <begin position="15"/>
        <end position="150"/>
    </location>
</feature>
<evidence type="ECO:0000313" key="11">
    <source>
        <dbReference type="Proteomes" id="UP000190637"/>
    </source>
</evidence>
<proteinExistence type="inferred from homology"/>
<keyword evidence="6 8" id="KW-1133">Transmembrane helix</keyword>
<name>A0A1T4SSS4_9ACTN</name>
<feature type="transmembrane region" description="Helical" evidence="8">
    <location>
        <begin position="135"/>
        <end position="152"/>
    </location>
</feature>
<dbReference type="InterPro" id="IPR037185">
    <property type="entry name" value="EmrE-like"/>
</dbReference>
<comment type="subcellular location">
    <subcellularLocation>
        <location evidence="1">Cell membrane</location>
        <topology evidence="1">Multi-pass membrane protein</topology>
    </subcellularLocation>
</comment>
<dbReference type="Proteomes" id="UP000190637">
    <property type="component" value="Unassembled WGS sequence"/>
</dbReference>
<comment type="similarity">
    <text evidence="2">Belongs to the EamA transporter family.</text>
</comment>
<feature type="transmembrane region" description="Helical" evidence="8">
    <location>
        <begin position="16"/>
        <end position="34"/>
    </location>
</feature>
<evidence type="ECO:0000256" key="3">
    <source>
        <dbReference type="ARBA" id="ARBA00022448"/>
    </source>
</evidence>
<dbReference type="EMBL" id="FUWS01000011">
    <property type="protein sequence ID" value="SKA31360.1"/>
    <property type="molecule type" value="Genomic_DNA"/>
</dbReference>
<evidence type="ECO:0000259" key="9">
    <source>
        <dbReference type="Pfam" id="PF00892"/>
    </source>
</evidence>
<dbReference type="NCBIfam" id="TIGR00688">
    <property type="entry name" value="rarD"/>
    <property type="match status" value="1"/>
</dbReference>
<gene>
    <name evidence="10" type="ORF">SAMN02745673_03944</name>
</gene>
<evidence type="ECO:0000256" key="4">
    <source>
        <dbReference type="ARBA" id="ARBA00022475"/>
    </source>
</evidence>
<keyword evidence="4" id="KW-1003">Cell membrane</keyword>
<keyword evidence="5 8" id="KW-0812">Transmembrane</keyword>
<feature type="transmembrane region" description="Helical" evidence="8">
    <location>
        <begin position="218"/>
        <end position="242"/>
    </location>
</feature>
<feature type="transmembrane region" description="Helical" evidence="8">
    <location>
        <begin position="107"/>
        <end position="128"/>
    </location>
</feature>
<dbReference type="PANTHER" id="PTHR22911:SF137">
    <property type="entry name" value="SOLUTE CARRIER FAMILY 35 MEMBER G2-RELATED"/>
    <property type="match status" value="1"/>
</dbReference>
<dbReference type="SUPFAM" id="SSF103481">
    <property type="entry name" value="Multidrug resistance efflux transporter EmrE"/>
    <property type="match status" value="2"/>
</dbReference>
<feature type="transmembrane region" description="Helical" evidence="8">
    <location>
        <begin position="274"/>
        <end position="295"/>
    </location>
</feature>
<feature type="transmembrane region" description="Helical" evidence="8">
    <location>
        <begin position="249"/>
        <end position="268"/>
    </location>
</feature>
<dbReference type="InterPro" id="IPR004626">
    <property type="entry name" value="RarD"/>
</dbReference>
<evidence type="ECO:0000256" key="6">
    <source>
        <dbReference type="ARBA" id="ARBA00022989"/>
    </source>
</evidence>
<evidence type="ECO:0000256" key="1">
    <source>
        <dbReference type="ARBA" id="ARBA00004651"/>
    </source>
</evidence>
<protein>
    <submittedName>
        <fullName evidence="10">Chloramphenicol-sensitive protein RarD</fullName>
    </submittedName>
</protein>